<protein>
    <recommendedName>
        <fullName evidence="4">GLPGLI family protein</fullName>
    </recommendedName>
</protein>
<reference evidence="2 3" key="1">
    <citation type="submission" date="2019-04" db="EMBL/GenBank/DDBJ databases">
        <title>Sphingobacterium olei sp. nov., isolated from oil-contaminated soil.</title>
        <authorList>
            <person name="Liu B."/>
        </authorList>
    </citation>
    <scope>NUCLEOTIDE SEQUENCE [LARGE SCALE GENOMIC DNA]</scope>
    <source>
        <strain evidence="2 3">Y3L14</strain>
    </source>
</reference>
<feature type="signal peptide" evidence="1">
    <location>
        <begin position="1"/>
        <end position="21"/>
    </location>
</feature>
<feature type="chain" id="PRO_5020453876" description="GLPGLI family protein" evidence="1">
    <location>
        <begin position="22"/>
        <end position="142"/>
    </location>
</feature>
<evidence type="ECO:0000256" key="1">
    <source>
        <dbReference type="SAM" id="SignalP"/>
    </source>
</evidence>
<keyword evidence="3" id="KW-1185">Reference proteome</keyword>
<accession>A0A4U0GQP4</accession>
<name>A0A4U0GQP4_9SPHI</name>
<comment type="caution">
    <text evidence="2">The sequence shown here is derived from an EMBL/GenBank/DDBJ whole genome shotgun (WGS) entry which is preliminary data.</text>
</comment>
<dbReference type="OrthoDB" id="675330at2"/>
<evidence type="ECO:0000313" key="2">
    <source>
        <dbReference type="EMBL" id="TJY60724.1"/>
    </source>
</evidence>
<sequence length="142" mass="16909">MMLRFKQILITLCFLFLFQFASFSQQRNFEVIENKKIAYITKELQLTPAESQKFFPIYNQYNREIWDLKRAKRGIEVPKNANSFNGGKRDVIAFDAKEVDVKKIYRSKFALVIGQSRASQFFQVEEDFINMLAKEYKSRPKR</sequence>
<evidence type="ECO:0008006" key="4">
    <source>
        <dbReference type="Google" id="ProtNLM"/>
    </source>
</evidence>
<gene>
    <name evidence="2" type="ORF">FAZ19_22570</name>
</gene>
<organism evidence="2 3">
    <name type="scientific">Sphingobacterium alkalisoli</name>
    <dbReference type="NCBI Taxonomy" id="1874115"/>
    <lineage>
        <taxon>Bacteria</taxon>
        <taxon>Pseudomonadati</taxon>
        <taxon>Bacteroidota</taxon>
        <taxon>Sphingobacteriia</taxon>
        <taxon>Sphingobacteriales</taxon>
        <taxon>Sphingobacteriaceae</taxon>
        <taxon>Sphingobacterium</taxon>
    </lineage>
</organism>
<dbReference type="Proteomes" id="UP000309872">
    <property type="component" value="Unassembled WGS sequence"/>
</dbReference>
<dbReference type="EMBL" id="SUKA01000011">
    <property type="protein sequence ID" value="TJY60724.1"/>
    <property type="molecule type" value="Genomic_DNA"/>
</dbReference>
<keyword evidence="1" id="KW-0732">Signal</keyword>
<proteinExistence type="predicted"/>
<dbReference type="AlphaFoldDB" id="A0A4U0GQP4"/>
<evidence type="ECO:0000313" key="3">
    <source>
        <dbReference type="Proteomes" id="UP000309872"/>
    </source>
</evidence>